<evidence type="ECO:0000313" key="3">
    <source>
        <dbReference type="EMBL" id="RAL07784.1"/>
    </source>
</evidence>
<keyword evidence="4" id="KW-1185">Reference proteome</keyword>
<dbReference type="PANTHER" id="PTHR42470">
    <property type="entry name" value="VAST DOMAIN-CONTAINING PROTEIN"/>
    <property type="match status" value="1"/>
</dbReference>
<feature type="compositionally biased region" description="Low complexity" evidence="1">
    <location>
        <begin position="35"/>
        <end position="55"/>
    </location>
</feature>
<name>A0A395HND2_ASPHC</name>
<dbReference type="VEuPathDB" id="FungiDB:BO97DRAFT_473382"/>
<dbReference type="OrthoDB" id="5372703at2759"/>
<dbReference type="AlphaFoldDB" id="A0A395HND2"/>
<accession>A0A395HND2</accession>
<feature type="domain" description="DUF7924" evidence="2">
    <location>
        <begin position="174"/>
        <end position="286"/>
    </location>
</feature>
<dbReference type="Pfam" id="PF25545">
    <property type="entry name" value="DUF7924"/>
    <property type="match status" value="1"/>
</dbReference>
<dbReference type="Proteomes" id="UP000248961">
    <property type="component" value="Unassembled WGS sequence"/>
</dbReference>
<dbReference type="STRING" id="1450537.A0A395HND2"/>
<protein>
    <recommendedName>
        <fullName evidence="2">DUF7924 domain-containing protein</fullName>
    </recommendedName>
</protein>
<dbReference type="InterPro" id="IPR057684">
    <property type="entry name" value="DUF7924"/>
</dbReference>
<sequence length="395" mass="43842">MALILFALFVSVPFFCCLAALLPWLLWLPGAPRLPPSSTRSSSQRSRSSSPSRLSETQYRNGPLKRAKIYIDEESPTDIVDYAINRAFHSLHDNDDSPLPASEKLWSKSKELVRNSSGEAEWTQALYAVIDDIRPTGLKVVINRDWNEDVKPPVNNPLPMIPHKRNQPGQLLPETLREGTPDPAVPAIPLFKLKNPRPDICIGLSDDSLARALEDLGVPQFFLQDLQLASTLISDPHTTPLELRFPFLIVEAKSGATGGNLYQAQNQAAVSGASALQILQSLADLQAAQRLDEGSRNSNPNPTESAPGLPRAPPPPNIVFSITMEGPIHELWLHFQKPREKTFSMVCLGSWRTTLRDSSRDLVRHLRAVLRWGSGEFREGIINTLRAYNEMLTSA</sequence>
<reference evidence="3 4" key="1">
    <citation type="submission" date="2018-02" db="EMBL/GenBank/DDBJ databases">
        <title>The genomes of Aspergillus section Nigri reveals drivers in fungal speciation.</title>
        <authorList>
            <consortium name="DOE Joint Genome Institute"/>
            <person name="Vesth T.C."/>
            <person name="Nybo J."/>
            <person name="Theobald S."/>
            <person name="Brandl J."/>
            <person name="Frisvad J.C."/>
            <person name="Nielsen K.F."/>
            <person name="Lyhne E.K."/>
            <person name="Kogle M.E."/>
            <person name="Kuo A."/>
            <person name="Riley R."/>
            <person name="Clum A."/>
            <person name="Nolan M."/>
            <person name="Lipzen A."/>
            <person name="Salamov A."/>
            <person name="Henrissat B."/>
            <person name="Wiebenga A."/>
            <person name="De vries R.P."/>
            <person name="Grigoriev I.V."/>
            <person name="Mortensen U.H."/>
            <person name="Andersen M.R."/>
            <person name="Baker S.E."/>
        </authorList>
    </citation>
    <scope>NUCLEOTIDE SEQUENCE [LARGE SCALE GENOMIC DNA]</scope>
    <source>
        <strain evidence="3 4">CBS 101889</strain>
    </source>
</reference>
<dbReference type="EMBL" id="KZ824324">
    <property type="protein sequence ID" value="RAL07784.1"/>
    <property type="molecule type" value="Genomic_DNA"/>
</dbReference>
<gene>
    <name evidence="3" type="ORF">BO97DRAFT_473382</name>
</gene>
<proteinExistence type="predicted"/>
<evidence type="ECO:0000259" key="2">
    <source>
        <dbReference type="Pfam" id="PF25545"/>
    </source>
</evidence>
<dbReference type="PANTHER" id="PTHR42470:SF1">
    <property type="entry name" value="VAST DOMAIN-CONTAINING PROTEIN"/>
    <property type="match status" value="1"/>
</dbReference>
<dbReference type="GeneID" id="37204519"/>
<dbReference type="RefSeq" id="XP_025546938.1">
    <property type="nucleotide sequence ID" value="XM_025700230.1"/>
</dbReference>
<evidence type="ECO:0000256" key="1">
    <source>
        <dbReference type="SAM" id="MobiDB-lite"/>
    </source>
</evidence>
<organism evidence="3 4">
    <name type="scientific">Aspergillus homomorphus (strain CBS 101889)</name>
    <dbReference type="NCBI Taxonomy" id="1450537"/>
    <lineage>
        <taxon>Eukaryota</taxon>
        <taxon>Fungi</taxon>
        <taxon>Dikarya</taxon>
        <taxon>Ascomycota</taxon>
        <taxon>Pezizomycotina</taxon>
        <taxon>Eurotiomycetes</taxon>
        <taxon>Eurotiomycetidae</taxon>
        <taxon>Eurotiales</taxon>
        <taxon>Aspergillaceae</taxon>
        <taxon>Aspergillus</taxon>
        <taxon>Aspergillus subgen. Circumdati</taxon>
    </lineage>
</organism>
<evidence type="ECO:0000313" key="4">
    <source>
        <dbReference type="Proteomes" id="UP000248961"/>
    </source>
</evidence>
<feature type="region of interest" description="Disordered" evidence="1">
    <location>
        <begin position="291"/>
        <end position="316"/>
    </location>
</feature>
<feature type="region of interest" description="Disordered" evidence="1">
    <location>
        <begin position="35"/>
        <end position="60"/>
    </location>
</feature>